<evidence type="ECO:0000313" key="4">
    <source>
        <dbReference type="Proteomes" id="UP000199537"/>
    </source>
</evidence>
<dbReference type="InterPro" id="IPR041700">
    <property type="entry name" value="OMP_b-brl_3"/>
</dbReference>
<evidence type="ECO:0000256" key="1">
    <source>
        <dbReference type="SAM" id="MobiDB-lite"/>
    </source>
</evidence>
<accession>A0A1I7N3Z5</accession>
<dbReference type="EMBL" id="FPCJ01000001">
    <property type="protein sequence ID" value="SFV29372.1"/>
    <property type="molecule type" value="Genomic_DNA"/>
</dbReference>
<keyword evidence="3" id="KW-0675">Receptor</keyword>
<dbReference type="InterPro" id="IPR008969">
    <property type="entry name" value="CarboxyPept-like_regulatory"/>
</dbReference>
<evidence type="ECO:0000313" key="3">
    <source>
        <dbReference type="EMBL" id="SFV29372.1"/>
    </source>
</evidence>
<evidence type="ECO:0000259" key="2">
    <source>
        <dbReference type="Pfam" id="PF14905"/>
    </source>
</evidence>
<dbReference type="AlphaFoldDB" id="A0A1I7N3Z5"/>
<dbReference type="RefSeq" id="WP_092457347.1">
    <property type="nucleotide sequence ID" value="NZ_FPCJ01000001.1"/>
</dbReference>
<proteinExistence type="predicted"/>
<dbReference type="SUPFAM" id="SSF56935">
    <property type="entry name" value="Porins"/>
    <property type="match status" value="1"/>
</dbReference>
<feature type="region of interest" description="Disordered" evidence="1">
    <location>
        <begin position="755"/>
        <end position="776"/>
    </location>
</feature>
<feature type="domain" description="Outer membrane protein beta-barrel" evidence="2">
    <location>
        <begin position="352"/>
        <end position="745"/>
    </location>
</feature>
<dbReference type="Proteomes" id="UP000199537">
    <property type="component" value="Unassembled WGS sequence"/>
</dbReference>
<sequence length="776" mass="88451">MKKSVLFFLCILGFGFGTVAQTKLYGIVVDSANQHPLAYASVAVHALYPVDHLLASVTTDSSGYFRLQVDTGTYRLEVSFVGYRPQQHRLIVLPGQHNLDLHVISLVPAPAQLPSLQVEASRPVLQFAPGAILYEVQRDPRTIGRNGLEILSMAPLVSVSGGNGIQLKGSSNFLLQINGKDAKAMAGNITQYLESLRQDQIERIEIITNPSARYSAEGTAGIINIVLKKPRQGSFGTASTGVDTYATSYYSLNLNGKIGKIGYAVNGIENFWRNGTYDDYLQQTIQHRATVISGHTTPKRNNFYGTAMLSDELTQKDILNLNVQTFLGNGNIQHAFYTQTDTMETSDAILYHTLTLSADWQHQMDSLHSWVFSYQWDQLQDNNDILQNFISSFSKGHSDEHAFQLDLKGKRFEYGIKVDLRKLHTHFYSLSLTDQQIVFTQNIYAAYVSYQQTFGAYHLQAGLREEYAYNKGLQQQHDILFSQHQPDLFPSVSIDRSWQQEKYNLSFGYNRRIDRPQLYYLNPFVNTSNPYQLSSGNASLLPELTDNAELRLTLQDQKGHYQIFSFSYARTRHSIENVYYPLNDSVLRSVYLNVDVANLWGLSWYASLTLFKHIQSTVSANFYYLDYPSSDVQADATVIPLNQQGYFGSVRLDLRGMWLKKYRWSVSTTYNLPDVYVQGKGSGFFYADGMLIFPFLKNKFMAFLAVRQPFFHAYTASTHLKTTNLFDETTRLTTPQRRLFLGLQYSFGKPYQTRRETREKMQLEDKKTKSLQEIIH</sequence>
<protein>
    <submittedName>
        <fullName evidence="3">Outer membrane receptor for ferrienterochelin and colicins</fullName>
    </submittedName>
</protein>
<gene>
    <name evidence="3" type="ORF">SAMN05660895_0538</name>
</gene>
<organism evidence="3 4">
    <name type="scientific">Thermoflavifilum thermophilum</name>
    <dbReference type="NCBI Taxonomy" id="1393122"/>
    <lineage>
        <taxon>Bacteria</taxon>
        <taxon>Pseudomonadati</taxon>
        <taxon>Bacteroidota</taxon>
        <taxon>Chitinophagia</taxon>
        <taxon>Chitinophagales</taxon>
        <taxon>Chitinophagaceae</taxon>
        <taxon>Thermoflavifilum</taxon>
    </lineage>
</organism>
<dbReference type="STRING" id="1393122.SAMN05660895_0538"/>
<dbReference type="InterPro" id="IPR037066">
    <property type="entry name" value="Plug_dom_sf"/>
</dbReference>
<dbReference type="Pfam" id="PF13620">
    <property type="entry name" value="CarboxypepD_reg"/>
    <property type="match status" value="1"/>
</dbReference>
<keyword evidence="4" id="KW-1185">Reference proteome</keyword>
<dbReference type="SUPFAM" id="SSF49464">
    <property type="entry name" value="Carboxypeptidase regulatory domain-like"/>
    <property type="match status" value="1"/>
</dbReference>
<dbReference type="Gene3D" id="2.60.40.1120">
    <property type="entry name" value="Carboxypeptidase-like, regulatory domain"/>
    <property type="match status" value="1"/>
</dbReference>
<reference evidence="4" key="1">
    <citation type="submission" date="2016-10" db="EMBL/GenBank/DDBJ databases">
        <authorList>
            <person name="Varghese N."/>
            <person name="Submissions S."/>
        </authorList>
    </citation>
    <scope>NUCLEOTIDE SEQUENCE [LARGE SCALE GENOMIC DNA]</scope>
    <source>
        <strain evidence="4">DSM 14807</strain>
    </source>
</reference>
<name>A0A1I7N3Z5_9BACT</name>
<dbReference type="Gene3D" id="2.170.130.10">
    <property type="entry name" value="TonB-dependent receptor, plug domain"/>
    <property type="match status" value="1"/>
</dbReference>
<dbReference type="Pfam" id="PF14905">
    <property type="entry name" value="OMP_b-brl_3"/>
    <property type="match status" value="1"/>
</dbReference>
<dbReference type="OrthoDB" id="905812at2"/>